<feature type="active site" description="Proton donor" evidence="1">
    <location>
        <position position="36"/>
    </location>
</feature>
<dbReference type="PANTHER" id="PTHR30304">
    <property type="entry name" value="D-TAGATOSE-1,6-BISPHOSPHATE ALDOLASE"/>
    <property type="match status" value="1"/>
</dbReference>
<accession>A0A1G2FTQ0</accession>
<gene>
    <name evidence="4" type="ORF">A3B04_00990</name>
</gene>
<dbReference type="EMBL" id="MHNF01000023">
    <property type="protein sequence ID" value="OGZ40921.1"/>
    <property type="molecule type" value="Genomic_DNA"/>
</dbReference>
<feature type="binding site" evidence="3">
    <location>
        <position position="58"/>
    </location>
    <ligand>
        <name>Zn(2+)</name>
        <dbReference type="ChEBI" id="CHEBI:29105"/>
        <label>2</label>
    </ligand>
</feature>
<feature type="binding site" evidence="2">
    <location>
        <begin position="174"/>
        <end position="176"/>
    </location>
    <ligand>
        <name>dihydroxyacetone phosphate</name>
        <dbReference type="ChEBI" id="CHEBI:57642"/>
    </ligand>
</feature>
<comment type="caution">
    <text evidence="4">The sequence shown here is derived from an EMBL/GenBank/DDBJ whole genome shotgun (WGS) entry which is preliminary data.</text>
</comment>
<evidence type="ECO:0000256" key="3">
    <source>
        <dbReference type="PIRSR" id="PIRSR001359-3"/>
    </source>
</evidence>
<reference evidence="4 5" key="1">
    <citation type="journal article" date="2016" name="Nat. Commun.">
        <title>Thousands of microbial genomes shed light on interconnected biogeochemical processes in an aquifer system.</title>
        <authorList>
            <person name="Anantharaman K."/>
            <person name="Brown C.T."/>
            <person name="Hug L.A."/>
            <person name="Sharon I."/>
            <person name="Castelle C.J."/>
            <person name="Probst A.J."/>
            <person name="Thomas B.C."/>
            <person name="Singh A."/>
            <person name="Wilkins M.J."/>
            <person name="Karaoz U."/>
            <person name="Brodie E.L."/>
            <person name="Williams K.H."/>
            <person name="Hubbard S.S."/>
            <person name="Banfield J.F."/>
        </authorList>
    </citation>
    <scope>NUCLEOTIDE SEQUENCE [LARGE SCALE GENOMIC DNA]</scope>
</reference>
<dbReference type="PIRSF" id="PIRSF001359">
    <property type="entry name" value="F_bP_aldolase_II"/>
    <property type="match status" value="1"/>
</dbReference>
<dbReference type="InterPro" id="IPR013785">
    <property type="entry name" value="Aldolase_TIM"/>
</dbReference>
<dbReference type="GO" id="GO:0008270">
    <property type="term" value="F:zinc ion binding"/>
    <property type="evidence" value="ECO:0007669"/>
    <property type="project" value="InterPro"/>
</dbReference>
<name>A0A1G2FTQ0_9BACT</name>
<protein>
    <recommendedName>
        <fullName evidence="6">Tagatose-bisphosphate aldolase</fullName>
    </recommendedName>
</protein>
<dbReference type="Proteomes" id="UP000177126">
    <property type="component" value="Unassembled WGS sequence"/>
</dbReference>
<keyword evidence="3" id="KW-0862">Zinc</keyword>
<feature type="binding site" evidence="2">
    <location>
        <position position="143"/>
    </location>
    <ligand>
        <name>dihydroxyacetone phosphate</name>
        <dbReference type="ChEBI" id="CHEBI:57642"/>
    </ligand>
</feature>
<feature type="binding site" evidence="2">
    <location>
        <begin position="195"/>
        <end position="198"/>
    </location>
    <ligand>
        <name>dihydroxyacetone phosphate</name>
        <dbReference type="ChEBI" id="CHEBI:57642"/>
    </ligand>
</feature>
<dbReference type="AlphaFoldDB" id="A0A1G2FTQ0"/>
<feature type="binding site" evidence="3">
    <location>
        <position position="173"/>
    </location>
    <ligand>
        <name>Zn(2+)</name>
        <dbReference type="ChEBI" id="CHEBI:29105"/>
        <label>1</label>
        <note>catalytic</note>
    </ligand>
</feature>
<dbReference type="GO" id="GO:0005975">
    <property type="term" value="P:carbohydrate metabolic process"/>
    <property type="evidence" value="ECO:0007669"/>
    <property type="project" value="InterPro"/>
</dbReference>
<feature type="binding site" evidence="3">
    <location>
        <position position="142"/>
    </location>
    <ligand>
        <name>Zn(2+)</name>
        <dbReference type="ChEBI" id="CHEBI:29105"/>
        <label>1</label>
        <note>catalytic</note>
    </ligand>
</feature>
<proteinExistence type="predicted"/>
<organism evidence="4 5">
    <name type="scientific">Candidatus Portnoybacteria bacterium RIFCSPLOWO2_02_FULL_39_11</name>
    <dbReference type="NCBI Taxonomy" id="1802001"/>
    <lineage>
        <taxon>Bacteria</taxon>
        <taxon>Candidatus Portnoyibacteriota</taxon>
    </lineage>
</organism>
<evidence type="ECO:0000256" key="1">
    <source>
        <dbReference type="PIRSR" id="PIRSR001359-1"/>
    </source>
</evidence>
<dbReference type="InterPro" id="IPR050246">
    <property type="entry name" value="Class_II_FBP_aldolase"/>
</dbReference>
<evidence type="ECO:0008006" key="6">
    <source>
        <dbReference type="Google" id="ProtNLM"/>
    </source>
</evidence>
<evidence type="ECO:0000313" key="5">
    <source>
        <dbReference type="Proteomes" id="UP000177126"/>
    </source>
</evidence>
<dbReference type="GO" id="GO:0016832">
    <property type="term" value="F:aldehyde-lyase activity"/>
    <property type="evidence" value="ECO:0007669"/>
    <property type="project" value="InterPro"/>
</dbReference>
<dbReference type="SUPFAM" id="SSF51569">
    <property type="entry name" value="Aldolase"/>
    <property type="match status" value="1"/>
</dbReference>
<feature type="binding site" evidence="3">
    <location>
        <position position="37"/>
    </location>
    <ligand>
        <name>Zn(2+)</name>
        <dbReference type="ChEBI" id="CHEBI:29105"/>
        <label>1</label>
        <note>catalytic</note>
    </ligand>
</feature>
<dbReference type="PANTHER" id="PTHR30304:SF0">
    <property type="entry name" value="D-TAGATOSE-1,6-BISPHOSPHATE ALDOLASE SUBUNIT GATY-RELATED"/>
    <property type="match status" value="1"/>
</dbReference>
<feature type="binding site" evidence="3">
    <location>
        <position position="94"/>
    </location>
    <ligand>
        <name>Zn(2+)</name>
        <dbReference type="ChEBI" id="CHEBI:29105"/>
        <label>2</label>
    </ligand>
</feature>
<dbReference type="Gene3D" id="3.20.20.70">
    <property type="entry name" value="Aldolase class I"/>
    <property type="match status" value="1"/>
</dbReference>
<sequence>MATSEGEANFFGLREAAALVNAWRQATKLPIILNLDHGKSPAIIKKALAAGYNAIHFDGSSLPYEQNLAQTNEAVKYVREFSKTFDKDIIIEGELGYLRGSSALHKEKLEIKPQDLTSPEQAMDFIERTGVDSLAVVIGNAHGVFAAGEEKLHLDRLLEIKKAVGDKVFLVLHGGSGIPAEDVRKAIELGIVKVNVNTELRLAYQEGLAQEIKNQPQETTPYKILEQSFEGVKKVVVEKIKLFGSENKR</sequence>
<keyword evidence="3" id="KW-0479">Metal-binding</keyword>
<dbReference type="InterPro" id="IPR000771">
    <property type="entry name" value="FBA_II"/>
</dbReference>
<comment type="cofactor">
    <cofactor evidence="3">
        <name>Zn(2+)</name>
        <dbReference type="ChEBI" id="CHEBI:29105"/>
    </cofactor>
    <text evidence="3">Binds 2 Zn(2+) ions per subunit. One is catalytic and the other provides a structural contribution.</text>
</comment>
<dbReference type="Pfam" id="PF01116">
    <property type="entry name" value="F_bP_aldolase"/>
    <property type="match status" value="1"/>
</dbReference>
<evidence type="ECO:0000256" key="2">
    <source>
        <dbReference type="PIRSR" id="PIRSR001359-2"/>
    </source>
</evidence>
<evidence type="ECO:0000313" key="4">
    <source>
        <dbReference type="EMBL" id="OGZ40921.1"/>
    </source>
</evidence>